<organism evidence="4 5">
    <name type="scientific">Lineolata rhizophorae</name>
    <dbReference type="NCBI Taxonomy" id="578093"/>
    <lineage>
        <taxon>Eukaryota</taxon>
        <taxon>Fungi</taxon>
        <taxon>Dikarya</taxon>
        <taxon>Ascomycota</taxon>
        <taxon>Pezizomycotina</taxon>
        <taxon>Dothideomycetes</taxon>
        <taxon>Dothideomycetes incertae sedis</taxon>
        <taxon>Lineolatales</taxon>
        <taxon>Lineolataceae</taxon>
        <taxon>Lineolata</taxon>
    </lineage>
</organism>
<accession>A0A6A6NUQ9</accession>
<sequence length="366" mass="39772">MPARTVVTINSNGRQSASFIRVASAVGWRVRAQLRNKVGIVAQELLALPNVTTVVGELEEPGLIERLFATGPGEDPVELAFINTTHWGDEVSIGRAIADAAKRAGVQHFVYSGMPDHSRFGGARERGWRALPLWASKFAVEQYVREVGLPATFVYCGIYHNNFTSLNYPLFRTELREDGGFVWTAPFHPEDKLPWLDAEHDVGPAVLQIFKEGVERYGGKRIPLAFSHLTPLEACAALSRGLSRPVRYVRGPIRIAVAVPAGYAPHLAALEDTLGRARAPYFGPELERECPGAARELWGGWRDLEEYAREVFPVEEMANGLRWMAEGGGNGDGDGERMGGEVGMGAGGEGVGMGKTGRRGVFGGSC</sequence>
<dbReference type="PANTHER" id="PTHR42748">
    <property type="entry name" value="NITROGEN METABOLITE REPRESSION PROTEIN NMRA FAMILY MEMBER"/>
    <property type="match status" value="1"/>
</dbReference>
<dbReference type="InterPro" id="IPR051164">
    <property type="entry name" value="NmrA-like_oxidored"/>
</dbReference>
<dbReference type="InterPro" id="IPR008030">
    <property type="entry name" value="NmrA-like"/>
</dbReference>
<proteinExistence type="inferred from homology"/>
<evidence type="ECO:0000256" key="2">
    <source>
        <dbReference type="ARBA" id="ARBA00022857"/>
    </source>
</evidence>
<dbReference type="GO" id="GO:0005634">
    <property type="term" value="C:nucleus"/>
    <property type="evidence" value="ECO:0007669"/>
    <property type="project" value="TreeGrafter"/>
</dbReference>
<dbReference type="EMBL" id="MU001686">
    <property type="protein sequence ID" value="KAF2455510.1"/>
    <property type="molecule type" value="Genomic_DNA"/>
</dbReference>
<evidence type="ECO:0000313" key="4">
    <source>
        <dbReference type="EMBL" id="KAF2455510.1"/>
    </source>
</evidence>
<feature type="domain" description="NmrA-like" evidence="3">
    <location>
        <begin position="4"/>
        <end position="308"/>
    </location>
</feature>
<dbReference type="Gene3D" id="3.40.50.720">
    <property type="entry name" value="NAD(P)-binding Rossmann-like Domain"/>
    <property type="match status" value="1"/>
</dbReference>
<dbReference type="PANTHER" id="PTHR42748:SF5">
    <property type="entry name" value="NITROGEN METABOLITE REPRESSION PROTEIN NMRA"/>
    <property type="match status" value="1"/>
</dbReference>
<dbReference type="OrthoDB" id="5356836at2759"/>
<evidence type="ECO:0000256" key="1">
    <source>
        <dbReference type="ARBA" id="ARBA00006328"/>
    </source>
</evidence>
<protein>
    <submittedName>
        <fullName evidence="4">NmrA-like family-domain-containing protein</fullName>
    </submittedName>
</protein>
<reference evidence="4" key="1">
    <citation type="journal article" date="2020" name="Stud. Mycol.">
        <title>101 Dothideomycetes genomes: a test case for predicting lifestyles and emergence of pathogens.</title>
        <authorList>
            <person name="Haridas S."/>
            <person name="Albert R."/>
            <person name="Binder M."/>
            <person name="Bloem J."/>
            <person name="Labutti K."/>
            <person name="Salamov A."/>
            <person name="Andreopoulos B."/>
            <person name="Baker S."/>
            <person name="Barry K."/>
            <person name="Bills G."/>
            <person name="Bluhm B."/>
            <person name="Cannon C."/>
            <person name="Castanera R."/>
            <person name="Culley D."/>
            <person name="Daum C."/>
            <person name="Ezra D."/>
            <person name="Gonzalez J."/>
            <person name="Henrissat B."/>
            <person name="Kuo A."/>
            <person name="Liang C."/>
            <person name="Lipzen A."/>
            <person name="Lutzoni F."/>
            <person name="Magnuson J."/>
            <person name="Mondo S."/>
            <person name="Nolan M."/>
            <person name="Ohm R."/>
            <person name="Pangilinan J."/>
            <person name="Park H.-J."/>
            <person name="Ramirez L."/>
            <person name="Alfaro M."/>
            <person name="Sun H."/>
            <person name="Tritt A."/>
            <person name="Yoshinaga Y."/>
            <person name="Zwiers L.-H."/>
            <person name="Turgeon B."/>
            <person name="Goodwin S."/>
            <person name="Spatafora J."/>
            <person name="Crous P."/>
            <person name="Grigoriev I."/>
        </authorList>
    </citation>
    <scope>NUCLEOTIDE SEQUENCE</scope>
    <source>
        <strain evidence="4">ATCC 16933</strain>
    </source>
</reference>
<dbReference type="AlphaFoldDB" id="A0A6A6NUQ9"/>
<dbReference type="Gene3D" id="3.90.25.10">
    <property type="entry name" value="UDP-galactose 4-epimerase, domain 1"/>
    <property type="match status" value="1"/>
</dbReference>
<keyword evidence="5" id="KW-1185">Reference proteome</keyword>
<keyword evidence="2" id="KW-0521">NADP</keyword>
<dbReference type="InterPro" id="IPR036291">
    <property type="entry name" value="NAD(P)-bd_dom_sf"/>
</dbReference>
<dbReference type="Pfam" id="PF05368">
    <property type="entry name" value="NmrA"/>
    <property type="match status" value="1"/>
</dbReference>
<evidence type="ECO:0000313" key="5">
    <source>
        <dbReference type="Proteomes" id="UP000799766"/>
    </source>
</evidence>
<dbReference type="SUPFAM" id="SSF51735">
    <property type="entry name" value="NAD(P)-binding Rossmann-fold domains"/>
    <property type="match status" value="1"/>
</dbReference>
<gene>
    <name evidence="4" type="ORF">BDY21DRAFT_386881</name>
</gene>
<name>A0A6A6NUQ9_9PEZI</name>
<comment type="similarity">
    <text evidence="1">Belongs to the NmrA-type oxidoreductase family.</text>
</comment>
<evidence type="ECO:0000259" key="3">
    <source>
        <dbReference type="Pfam" id="PF05368"/>
    </source>
</evidence>
<dbReference type="Proteomes" id="UP000799766">
    <property type="component" value="Unassembled WGS sequence"/>
</dbReference>